<dbReference type="EMBL" id="QGUI02000148">
    <property type="protein sequence ID" value="MFO7192948.1"/>
    <property type="molecule type" value="Genomic_DNA"/>
</dbReference>
<dbReference type="Gene3D" id="1.20.1290.10">
    <property type="entry name" value="AhpD-like"/>
    <property type="match status" value="1"/>
</dbReference>
<reference evidence="2" key="2">
    <citation type="submission" date="2018-05" db="EMBL/GenBank/DDBJ databases">
        <authorList>
            <person name="Moura L."/>
            <person name="Setubal J.C."/>
        </authorList>
    </citation>
    <scope>NUCLEOTIDE SEQUENCE</scope>
    <source>
        <strain evidence="2">ZC4RG45</strain>
    </source>
</reference>
<dbReference type="InterPro" id="IPR003779">
    <property type="entry name" value="CMD-like"/>
</dbReference>
<reference evidence="2 4" key="3">
    <citation type="journal article" date="2021" name="BMC Genomics">
        <title>Genome-resolved metagenome and metatranscriptome analyses of thermophilic composting reveal key bacterial players and their metabolic interactions.</title>
        <authorList>
            <person name="Braga L.P.P."/>
            <person name="Pereira R.V."/>
            <person name="Martins L.F."/>
            <person name="Moura L.M.S."/>
            <person name="Sanchez F.B."/>
            <person name="Patane J.S.L."/>
            <person name="da Silva A.M."/>
            <person name="Setubal J.C."/>
        </authorList>
    </citation>
    <scope>NUCLEOTIDE SEQUENCE [LARGE SCALE GENOMIC DNA]</scope>
    <source>
        <strain evidence="2">ZC4RG45</strain>
    </source>
</reference>
<accession>A0A2W4LEF9</accession>
<dbReference type="GO" id="GO:0051920">
    <property type="term" value="F:peroxiredoxin activity"/>
    <property type="evidence" value="ECO:0007669"/>
    <property type="project" value="InterPro"/>
</dbReference>
<dbReference type="EMBL" id="QGUI01000163">
    <property type="protein sequence ID" value="PZM99429.1"/>
    <property type="molecule type" value="Genomic_DNA"/>
</dbReference>
<feature type="domain" description="Carboxymuconolactone decarboxylase-like" evidence="1">
    <location>
        <begin position="55"/>
        <end position="124"/>
    </location>
</feature>
<dbReference type="Proteomes" id="UP000249324">
    <property type="component" value="Unassembled WGS sequence"/>
</dbReference>
<comment type="caution">
    <text evidence="3">The sequence shown here is derived from an EMBL/GenBank/DDBJ whole genome shotgun (WGS) entry which is preliminary data.</text>
</comment>
<dbReference type="AlphaFoldDB" id="A0A2W4LEF9"/>
<evidence type="ECO:0000259" key="1">
    <source>
        <dbReference type="Pfam" id="PF02627"/>
    </source>
</evidence>
<reference evidence="3" key="1">
    <citation type="submission" date="2018-05" db="EMBL/GenBank/DDBJ databases">
        <authorList>
            <person name="Lanie J.A."/>
            <person name="Ng W.-L."/>
            <person name="Kazmierczak K.M."/>
            <person name="Andrzejewski T.M."/>
            <person name="Davidsen T.M."/>
            <person name="Wayne K.J."/>
            <person name="Tettelin H."/>
            <person name="Glass J.I."/>
            <person name="Rusch D."/>
            <person name="Podicherti R."/>
            <person name="Tsui H.-C.T."/>
            <person name="Winkler M.E."/>
        </authorList>
    </citation>
    <scope>NUCLEOTIDE SEQUENCE</scope>
    <source>
        <strain evidence="3">ZC4RG45</strain>
    </source>
</reference>
<organism evidence="3">
    <name type="scientific">Thermocrispum agreste</name>
    <dbReference type="NCBI Taxonomy" id="37925"/>
    <lineage>
        <taxon>Bacteria</taxon>
        <taxon>Bacillati</taxon>
        <taxon>Actinomycetota</taxon>
        <taxon>Actinomycetes</taxon>
        <taxon>Pseudonocardiales</taxon>
        <taxon>Pseudonocardiaceae</taxon>
        <taxon>Thermocrispum</taxon>
    </lineage>
</organism>
<dbReference type="PANTHER" id="PTHR34846:SF10">
    <property type="entry name" value="CYTOPLASMIC PROTEIN"/>
    <property type="match status" value="1"/>
</dbReference>
<protein>
    <submittedName>
        <fullName evidence="3">Carboxymuconolactone decarboxylase family protein</fullName>
    </submittedName>
</protein>
<evidence type="ECO:0000313" key="2">
    <source>
        <dbReference type="EMBL" id="MFO7192948.1"/>
    </source>
</evidence>
<evidence type="ECO:0000313" key="3">
    <source>
        <dbReference type="EMBL" id="PZM99429.1"/>
    </source>
</evidence>
<dbReference type="InterPro" id="IPR029032">
    <property type="entry name" value="AhpD-like"/>
</dbReference>
<dbReference type="STRING" id="1111738.GCA_000427905_02459"/>
<sequence>MPRIAAVDMKNSGLANRMMARFAEKRYGKTLDPLAVTAHHKGLLRATVVHELMVERAGSVLPEAVRELVVYRAAVRLGCSWCVDFGTMLQIHQGLDVERLEHIDEYPTSDLFSRQERLALAYADAMTATPVEVTDAQVAELEAEFGPAGVVELTYHIALENMRARSNSALGIPAQGFTESCQVPVGD</sequence>
<proteinExistence type="predicted"/>
<reference evidence="2" key="4">
    <citation type="submission" date="2023-08" db="EMBL/GenBank/DDBJ databases">
        <authorList>
            <person name="Guima S.E.S."/>
            <person name="Martins L.F."/>
            <person name="Silva A.M."/>
            <person name="Setubal J.C."/>
        </authorList>
    </citation>
    <scope>NUCLEOTIDE SEQUENCE</scope>
    <source>
        <strain evidence="2">ZC4RG45</strain>
    </source>
</reference>
<gene>
    <name evidence="2" type="ORF">DIU77_011960</name>
    <name evidence="3" type="ORF">DIU77_05825</name>
</gene>
<dbReference type="Pfam" id="PF02627">
    <property type="entry name" value="CMD"/>
    <property type="match status" value="1"/>
</dbReference>
<dbReference type="SUPFAM" id="SSF69118">
    <property type="entry name" value="AhpD-like"/>
    <property type="match status" value="1"/>
</dbReference>
<name>A0A2W4LEF9_9PSEU</name>
<dbReference type="PANTHER" id="PTHR34846">
    <property type="entry name" value="4-CARBOXYMUCONOLACTONE DECARBOXYLASE FAMILY PROTEIN (AFU_ORTHOLOGUE AFUA_6G11590)"/>
    <property type="match status" value="1"/>
</dbReference>
<evidence type="ECO:0000313" key="4">
    <source>
        <dbReference type="Proteomes" id="UP000249324"/>
    </source>
</evidence>